<comment type="caution">
    <text evidence="1">The sequence shown here is derived from an EMBL/GenBank/DDBJ whole genome shotgun (WGS) entry which is preliminary data.</text>
</comment>
<keyword evidence="2" id="KW-1185">Reference proteome</keyword>
<name>A0A4U0Z4G8_9ALTE</name>
<reference evidence="1 2" key="1">
    <citation type="submission" date="2019-04" db="EMBL/GenBank/DDBJ databases">
        <title>Alteromonas portus sp. nov., an alginate lyase-excreting marine bacterium.</title>
        <authorList>
            <person name="Huang H."/>
            <person name="Mo K."/>
            <person name="Bao S."/>
        </authorList>
    </citation>
    <scope>NUCLEOTIDE SEQUENCE [LARGE SCALE GENOMIC DNA]</scope>
    <source>
        <strain evidence="1 2">HB161718</strain>
    </source>
</reference>
<accession>A0A4U0Z4G8</accession>
<dbReference type="EMBL" id="SWCO01000022">
    <property type="protein sequence ID" value="TKB00509.1"/>
    <property type="molecule type" value="Genomic_DNA"/>
</dbReference>
<evidence type="ECO:0000313" key="2">
    <source>
        <dbReference type="Proteomes" id="UP000305471"/>
    </source>
</evidence>
<protein>
    <recommendedName>
        <fullName evidence="3">DUF4177 domain-containing protein</fullName>
    </recommendedName>
</protein>
<evidence type="ECO:0008006" key="3">
    <source>
        <dbReference type="Google" id="ProtNLM"/>
    </source>
</evidence>
<dbReference type="Proteomes" id="UP000305471">
    <property type="component" value="Unassembled WGS sequence"/>
</dbReference>
<dbReference type="OrthoDB" id="5432776at2"/>
<sequence>MDRFKYEVKTVGGVFKLRSTKLKELEELCGNMGNKGWGLVSVNYDWLTVSYTLFFRKKVLN</sequence>
<proteinExistence type="predicted"/>
<dbReference type="RefSeq" id="WP_136783870.1">
    <property type="nucleotide sequence ID" value="NZ_SWCO01000022.1"/>
</dbReference>
<gene>
    <name evidence="1" type="ORF">E5672_19700</name>
</gene>
<evidence type="ECO:0000313" key="1">
    <source>
        <dbReference type="EMBL" id="TKB00509.1"/>
    </source>
</evidence>
<organism evidence="1 2">
    <name type="scientific">Alteromonas portus</name>
    <dbReference type="NCBI Taxonomy" id="2565549"/>
    <lineage>
        <taxon>Bacteria</taxon>
        <taxon>Pseudomonadati</taxon>
        <taxon>Pseudomonadota</taxon>
        <taxon>Gammaproteobacteria</taxon>
        <taxon>Alteromonadales</taxon>
        <taxon>Alteromonadaceae</taxon>
        <taxon>Alteromonas/Salinimonas group</taxon>
        <taxon>Alteromonas</taxon>
    </lineage>
</organism>
<dbReference type="AlphaFoldDB" id="A0A4U0Z4G8"/>